<proteinExistence type="predicted"/>
<reference evidence="10" key="1">
    <citation type="submission" date="2020-10" db="EMBL/GenBank/DDBJ databases">
        <title>Unveiling of a novel bifunctional photoreceptor, Dualchrome1, isolated from a cosmopolitan green alga.</title>
        <authorList>
            <person name="Suzuki S."/>
            <person name="Kawachi M."/>
        </authorList>
    </citation>
    <scope>NUCLEOTIDE SEQUENCE</scope>
    <source>
        <strain evidence="10">NIES 2893</strain>
    </source>
</reference>
<dbReference type="CDD" id="cd08760">
    <property type="entry name" value="Cyt_b561_FRRS1_like"/>
    <property type="match status" value="1"/>
</dbReference>
<keyword evidence="11" id="KW-1185">Reference proteome</keyword>
<feature type="transmembrane region" description="Helical" evidence="7">
    <location>
        <begin position="339"/>
        <end position="365"/>
    </location>
</feature>
<evidence type="ECO:0000256" key="1">
    <source>
        <dbReference type="ARBA" id="ARBA00004370"/>
    </source>
</evidence>
<keyword evidence="8" id="KW-0732">Signal</keyword>
<dbReference type="SMART" id="SM00665">
    <property type="entry name" value="B561"/>
    <property type="match status" value="1"/>
</dbReference>
<feature type="transmembrane region" description="Helical" evidence="7">
    <location>
        <begin position="296"/>
        <end position="318"/>
    </location>
</feature>
<keyword evidence="2" id="KW-0813">Transport</keyword>
<feature type="domain" description="Cytochrome b561" evidence="9">
    <location>
        <begin position="191"/>
        <end position="398"/>
    </location>
</feature>
<evidence type="ECO:0000256" key="2">
    <source>
        <dbReference type="ARBA" id="ARBA00022448"/>
    </source>
</evidence>
<name>A0A830HKM2_9CHLO</name>
<keyword evidence="4" id="KW-0249">Electron transport</keyword>
<dbReference type="Gene3D" id="1.20.120.1770">
    <property type="match status" value="1"/>
</dbReference>
<evidence type="ECO:0000256" key="3">
    <source>
        <dbReference type="ARBA" id="ARBA00022692"/>
    </source>
</evidence>
<protein>
    <recommendedName>
        <fullName evidence="9">Cytochrome b561 domain-containing protein</fullName>
    </recommendedName>
</protein>
<keyword evidence="6 7" id="KW-0472">Membrane</keyword>
<dbReference type="AlphaFoldDB" id="A0A830HKM2"/>
<feature type="signal peptide" evidence="8">
    <location>
        <begin position="1"/>
        <end position="32"/>
    </location>
</feature>
<dbReference type="PANTHER" id="PTHR23130:SF171">
    <property type="entry name" value="OS01G0895300 PROTEIN"/>
    <property type="match status" value="1"/>
</dbReference>
<feature type="chain" id="PRO_5032621649" description="Cytochrome b561 domain-containing protein" evidence="8">
    <location>
        <begin position="33"/>
        <end position="424"/>
    </location>
</feature>
<accession>A0A830HKM2</accession>
<evidence type="ECO:0000259" key="9">
    <source>
        <dbReference type="PROSITE" id="PS50939"/>
    </source>
</evidence>
<gene>
    <name evidence="10" type="ORF">PPROV_000595700</name>
</gene>
<dbReference type="GO" id="GO:0016020">
    <property type="term" value="C:membrane"/>
    <property type="evidence" value="ECO:0007669"/>
    <property type="project" value="UniProtKB-SubCell"/>
</dbReference>
<comment type="caution">
    <text evidence="10">The sequence shown here is derived from an EMBL/GenBank/DDBJ whole genome shotgun (WGS) entry which is preliminary data.</text>
</comment>
<feature type="transmembrane region" description="Helical" evidence="7">
    <location>
        <begin position="254"/>
        <end position="276"/>
    </location>
</feature>
<keyword evidence="3 7" id="KW-0812">Transmembrane</keyword>
<evidence type="ECO:0000256" key="6">
    <source>
        <dbReference type="ARBA" id="ARBA00023136"/>
    </source>
</evidence>
<dbReference type="InterPro" id="IPR006593">
    <property type="entry name" value="Cyt_b561/ferric_Rdtase_TM"/>
</dbReference>
<keyword evidence="5 7" id="KW-1133">Transmembrane helix</keyword>
<dbReference type="PANTHER" id="PTHR23130">
    <property type="entry name" value="CYTOCHROME B561 AND DOMON DOMAIN-CONTAINING PROTEIN"/>
    <property type="match status" value="1"/>
</dbReference>
<dbReference type="PROSITE" id="PS50939">
    <property type="entry name" value="CYTOCHROME_B561"/>
    <property type="match status" value="1"/>
</dbReference>
<dbReference type="EMBL" id="BNJQ01000015">
    <property type="protein sequence ID" value="GHP07215.1"/>
    <property type="molecule type" value="Genomic_DNA"/>
</dbReference>
<feature type="transmembrane region" description="Helical" evidence="7">
    <location>
        <begin position="219"/>
        <end position="242"/>
    </location>
</feature>
<evidence type="ECO:0000256" key="4">
    <source>
        <dbReference type="ARBA" id="ARBA00022982"/>
    </source>
</evidence>
<evidence type="ECO:0000313" key="11">
    <source>
        <dbReference type="Proteomes" id="UP000660262"/>
    </source>
</evidence>
<evidence type="ECO:0000313" key="10">
    <source>
        <dbReference type="EMBL" id="GHP07215.1"/>
    </source>
</evidence>
<organism evidence="10 11">
    <name type="scientific">Pycnococcus provasolii</name>
    <dbReference type="NCBI Taxonomy" id="41880"/>
    <lineage>
        <taxon>Eukaryota</taxon>
        <taxon>Viridiplantae</taxon>
        <taxon>Chlorophyta</taxon>
        <taxon>Pseudoscourfieldiophyceae</taxon>
        <taxon>Pseudoscourfieldiales</taxon>
        <taxon>Pycnococcaceae</taxon>
        <taxon>Pycnococcus</taxon>
    </lineage>
</organism>
<comment type="subcellular location">
    <subcellularLocation>
        <location evidence="1">Membrane</location>
    </subcellularLocation>
</comment>
<evidence type="ECO:0000256" key="5">
    <source>
        <dbReference type="ARBA" id="ARBA00022989"/>
    </source>
</evidence>
<dbReference type="Proteomes" id="UP000660262">
    <property type="component" value="Unassembled WGS sequence"/>
</dbReference>
<evidence type="ECO:0000256" key="8">
    <source>
        <dbReference type="SAM" id="SignalP"/>
    </source>
</evidence>
<feature type="transmembrane region" description="Helical" evidence="7">
    <location>
        <begin position="371"/>
        <end position="393"/>
    </location>
</feature>
<sequence length="424" mass="44923">MAMPMAMAASLPPPSLLLVVLTVLTLASSGSSSPPPYPVVVIPLSTDIFLAVKPLPSSSSSSSSSSSPSTYLLQVTHTSVSSSDSYLAIGHGPLKELMIGANTAVAFTTQNDNQAKAASYFLDKRSAPQDNSCRGSDDDDGAAPICPFQNLQATKTKNNLTITTTWHVPKFVTNVSDVTFIFAHGTRWKSFHDFYGHARVNLNTGRASTVVAQSRRDMYALHGALMIAAWLGATPLASLAARALRFGLLAAPRWFWLHVSLQACSALWFLYAVALVLTGDDDGNDDDDDDDSGAGFAHKVIGLTVLALWCVQVLLGVLRPDAHGKVRLGCIQPHWRPAFLMVHRIVGAALLAGGATNCVLGGTIFSEAFGGGTGLLVVACVLLSIFVLAWVAAELAGLPARGRDATDTDTGRIEMQMNPFAELK</sequence>
<evidence type="ECO:0000256" key="7">
    <source>
        <dbReference type="SAM" id="Phobius"/>
    </source>
</evidence>
<dbReference type="OrthoDB" id="19261at2759"/>